<dbReference type="SUPFAM" id="SSF48726">
    <property type="entry name" value="Immunoglobulin"/>
    <property type="match status" value="4"/>
</dbReference>
<feature type="domain" description="Ig-like" evidence="9">
    <location>
        <begin position="2"/>
        <end position="80"/>
    </location>
</feature>
<feature type="transmembrane region" description="Helical" evidence="8">
    <location>
        <begin position="673"/>
        <end position="694"/>
    </location>
</feature>
<name>A0A9P0Q953_ACAOB</name>
<dbReference type="Proteomes" id="UP001152888">
    <property type="component" value="Unassembled WGS sequence"/>
</dbReference>
<gene>
    <name evidence="11" type="ORF">ACAOBT_LOCUS34812</name>
</gene>
<comment type="caution">
    <text evidence="11">The sequence shown here is derived from an EMBL/GenBank/DDBJ whole genome shotgun (WGS) entry which is preliminary data.</text>
</comment>
<dbReference type="Pfam" id="PF07679">
    <property type="entry name" value="I-set"/>
    <property type="match status" value="1"/>
</dbReference>
<dbReference type="InterPro" id="IPR036179">
    <property type="entry name" value="Ig-like_dom_sf"/>
</dbReference>
<dbReference type="GO" id="GO:0005886">
    <property type="term" value="C:plasma membrane"/>
    <property type="evidence" value="ECO:0007669"/>
    <property type="project" value="TreeGrafter"/>
</dbReference>
<feature type="domain" description="Ig-like" evidence="9">
    <location>
        <begin position="265"/>
        <end position="306"/>
    </location>
</feature>
<protein>
    <submittedName>
        <fullName evidence="11">Uncharacterized protein</fullName>
    </submittedName>
</protein>
<dbReference type="InterPro" id="IPR003599">
    <property type="entry name" value="Ig_sub"/>
</dbReference>
<keyword evidence="2" id="KW-0677">Repeat</keyword>
<evidence type="ECO:0000313" key="12">
    <source>
        <dbReference type="Proteomes" id="UP001152888"/>
    </source>
</evidence>
<dbReference type="GO" id="GO:0098609">
    <property type="term" value="P:cell-cell adhesion"/>
    <property type="evidence" value="ECO:0007669"/>
    <property type="project" value="TreeGrafter"/>
</dbReference>
<keyword evidence="12" id="KW-1185">Reference proteome</keyword>
<dbReference type="Gene3D" id="2.60.40.10">
    <property type="entry name" value="Immunoglobulins"/>
    <property type="match status" value="6"/>
</dbReference>
<feature type="region of interest" description="Disordered" evidence="7">
    <location>
        <begin position="705"/>
        <end position="735"/>
    </location>
</feature>
<dbReference type="SUPFAM" id="SSF49265">
    <property type="entry name" value="Fibronectin type III"/>
    <property type="match status" value="1"/>
</dbReference>
<feature type="domain" description="Ig-like" evidence="9">
    <location>
        <begin position="87"/>
        <end position="159"/>
    </location>
</feature>
<keyword evidence="6" id="KW-0393">Immunoglobulin domain</keyword>
<keyword evidence="3 8" id="KW-0472">Membrane</keyword>
<dbReference type="CDD" id="cd00063">
    <property type="entry name" value="FN3"/>
    <property type="match status" value="1"/>
</dbReference>
<evidence type="ECO:0000313" key="11">
    <source>
        <dbReference type="EMBL" id="CAH2015545.1"/>
    </source>
</evidence>
<dbReference type="InterPro" id="IPR013098">
    <property type="entry name" value="Ig_I-set"/>
</dbReference>
<dbReference type="InterPro" id="IPR007110">
    <property type="entry name" value="Ig-like_dom"/>
</dbReference>
<dbReference type="Pfam" id="PF13895">
    <property type="entry name" value="Ig_2"/>
    <property type="match status" value="2"/>
</dbReference>
<evidence type="ECO:0000259" key="10">
    <source>
        <dbReference type="PROSITE" id="PS50853"/>
    </source>
</evidence>
<reference evidence="11" key="1">
    <citation type="submission" date="2022-03" db="EMBL/GenBank/DDBJ databases">
        <authorList>
            <person name="Sayadi A."/>
        </authorList>
    </citation>
    <scope>NUCLEOTIDE SEQUENCE</scope>
</reference>
<keyword evidence="5" id="KW-0325">Glycoprotein</keyword>
<sequence length="758" mass="83948">FPRVEVGPDNPLRVEKDSQATLQCAVDAKPKVTAVRWTRNNRYISSSHNHIIHRVSIQDAGRYTCSADNGLGKIGEKDIVLDVLYGPMVNLEAKTKEAEEGESVFIKCNVTANPNPVTVEWVKEGKPDFSHVTAENSGTYVCRAVNLINPSSLPQRPTEKIGNASIALLIRHKPGRARVMPDKPVATEGSAVTLTCTATPPGWPAPQYRWFRIGSDGQTTILATGTKYTINNANLGTEGVYNCQATNELGPGEMASVELEVHQPPSFKYKLKPLETKRVGEPNFSVACSAKGKPRPMVKWLKDDEELTADANMYEVKTDYAEGGNGAVNVQTVLKFSGKARPNGNELLPSDRGVYACVFENEVKSKVAYDLGETAEVVCKVQAYPKPEFKWFFSNNMSPLHSSSEGHYVVHTTSDDNDIYTSILRISNIKKQDYGEYNCQIVNSRGKIETKIRLQSKGPPEKPTKLVALHTGPNFVTLGWELGFNGGIANTKYFVQYKKVTSDNDVIVEGCGTIFKPTEWTEVDCHQNVPCNITHLEQHQSYLFKVPARQAKKSAPEPGWTASLCPNELLTIELPILCLSTFLPLVCLSSPLWKLSVSGLVPTYKEKNLDQITSRGYQRSLVDEPIGVNDEENPRVRVKLCLQTHPEHCGEFIEAEMGYAHIREASALTTPTLIAIVVSCIVFLLFVGLLLVFCRCKRNQSKKSQQAKDYEMDSVRPTIVPQQNQAPPPYYPSTGMENKALEHSLDLALAMEDQKSVV</sequence>
<accession>A0A9P0Q953</accession>
<keyword evidence="4" id="KW-1015">Disulfide bond</keyword>
<dbReference type="InterPro" id="IPR051275">
    <property type="entry name" value="Cell_adhesion_signaling"/>
</dbReference>
<dbReference type="PROSITE" id="PS50853">
    <property type="entry name" value="FN3"/>
    <property type="match status" value="1"/>
</dbReference>
<dbReference type="Pfam" id="PF13927">
    <property type="entry name" value="Ig_3"/>
    <property type="match status" value="1"/>
</dbReference>
<feature type="domain" description="Fibronectin type-III" evidence="10">
    <location>
        <begin position="459"/>
        <end position="568"/>
    </location>
</feature>
<dbReference type="SMART" id="SM00408">
    <property type="entry name" value="IGc2"/>
    <property type="match status" value="5"/>
</dbReference>
<dbReference type="GO" id="GO:0050839">
    <property type="term" value="F:cell adhesion molecule binding"/>
    <property type="evidence" value="ECO:0007669"/>
    <property type="project" value="TreeGrafter"/>
</dbReference>
<dbReference type="SMART" id="SM00409">
    <property type="entry name" value="IG"/>
    <property type="match status" value="4"/>
</dbReference>
<comment type="subcellular location">
    <subcellularLocation>
        <location evidence="1">Membrane</location>
        <topology evidence="1">Single-pass type I membrane protein</topology>
    </subcellularLocation>
</comment>
<feature type="domain" description="Ig-like" evidence="9">
    <location>
        <begin position="349"/>
        <end position="455"/>
    </location>
</feature>
<evidence type="ECO:0000256" key="3">
    <source>
        <dbReference type="ARBA" id="ARBA00023136"/>
    </source>
</evidence>
<dbReference type="EMBL" id="CAKOFQ010008708">
    <property type="protein sequence ID" value="CAH2015545.1"/>
    <property type="molecule type" value="Genomic_DNA"/>
</dbReference>
<dbReference type="InterPro" id="IPR003961">
    <property type="entry name" value="FN3_dom"/>
</dbReference>
<dbReference type="InterPro" id="IPR003598">
    <property type="entry name" value="Ig_sub2"/>
</dbReference>
<dbReference type="PANTHER" id="PTHR11640:SF134">
    <property type="entry name" value="ECHINOID, ISOFORM A-RELATED"/>
    <property type="match status" value="1"/>
</dbReference>
<dbReference type="PANTHER" id="PTHR11640">
    <property type="entry name" value="NEPHRIN"/>
    <property type="match status" value="1"/>
</dbReference>
<keyword evidence="8" id="KW-1133">Transmembrane helix</keyword>
<evidence type="ECO:0000256" key="8">
    <source>
        <dbReference type="SAM" id="Phobius"/>
    </source>
</evidence>
<dbReference type="GO" id="GO:0005911">
    <property type="term" value="C:cell-cell junction"/>
    <property type="evidence" value="ECO:0007669"/>
    <property type="project" value="TreeGrafter"/>
</dbReference>
<feature type="domain" description="Ig-like" evidence="9">
    <location>
        <begin position="174"/>
        <end position="260"/>
    </location>
</feature>
<keyword evidence="8" id="KW-0812">Transmembrane</keyword>
<evidence type="ECO:0000256" key="6">
    <source>
        <dbReference type="ARBA" id="ARBA00023319"/>
    </source>
</evidence>
<evidence type="ECO:0000259" key="9">
    <source>
        <dbReference type="PROSITE" id="PS50835"/>
    </source>
</evidence>
<proteinExistence type="predicted"/>
<feature type="non-terminal residue" evidence="11">
    <location>
        <position position="1"/>
    </location>
</feature>
<dbReference type="AlphaFoldDB" id="A0A9P0Q953"/>
<evidence type="ECO:0000256" key="4">
    <source>
        <dbReference type="ARBA" id="ARBA00023157"/>
    </source>
</evidence>
<dbReference type="InterPro" id="IPR013783">
    <property type="entry name" value="Ig-like_fold"/>
</dbReference>
<dbReference type="CDD" id="cd00096">
    <property type="entry name" value="Ig"/>
    <property type="match status" value="1"/>
</dbReference>
<dbReference type="InterPro" id="IPR036116">
    <property type="entry name" value="FN3_sf"/>
</dbReference>
<evidence type="ECO:0000256" key="2">
    <source>
        <dbReference type="ARBA" id="ARBA00022737"/>
    </source>
</evidence>
<evidence type="ECO:0000256" key="5">
    <source>
        <dbReference type="ARBA" id="ARBA00023180"/>
    </source>
</evidence>
<dbReference type="SMART" id="SM00060">
    <property type="entry name" value="FN3"/>
    <property type="match status" value="1"/>
</dbReference>
<dbReference type="GO" id="GO:0030154">
    <property type="term" value="P:cell differentiation"/>
    <property type="evidence" value="ECO:0007669"/>
    <property type="project" value="UniProtKB-ARBA"/>
</dbReference>
<evidence type="ECO:0000256" key="7">
    <source>
        <dbReference type="SAM" id="MobiDB-lite"/>
    </source>
</evidence>
<evidence type="ECO:0000256" key="1">
    <source>
        <dbReference type="ARBA" id="ARBA00004479"/>
    </source>
</evidence>
<dbReference type="OrthoDB" id="5857426at2759"/>
<dbReference type="GO" id="GO:0009653">
    <property type="term" value="P:anatomical structure morphogenesis"/>
    <property type="evidence" value="ECO:0007669"/>
    <property type="project" value="UniProtKB-ARBA"/>
</dbReference>
<organism evidence="11 12">
    <name type="scientific">Acanthoscelides obtectus</name>
    <name type="common">Bean weevil</name>
    <name type="synonym">Bruchus obtectus</name>
    <dbReference type="NCBI Taxonomy" id="200917"/>
    <lineage>
        <taxon>Eukaryota</taxon>
        <taxon>Metazoa</taxon>
        <taxon>Ecdysozoa</taxon>
        <taxon>Arthropoda</taxon>
        <taxon>Hexapoda</taxon>
        <taxon>Insecta</taxon>
        <taxon>Pterygota</taxon>
        <taxon>Neoptera</taxon>
        <taxon>Endopterygota</taxon>
        <taxon>Coleoptera</taxon>
        <taxon>Polyphaga</taxon>
        <taxon>Cucujiformia</taxon>
        <taxon>Chrysomeloidea</taxon>
        <taxon>Chrysomelidae</taxon>
        <taxon>Bruchinae</taxon>
        <taxon>Bruchini</taxon>
        <taxon>Acanthoscelides</taxon>
    </lineage>
</organism>
<dbReference type="PROSITE" id="PS50835">
    <property type="entry name" value="IG_LIKE"/>
    <property type="match status" value="5"/>
</dbReference>